<protein>
    <submittedName>
        <fullName evidence="2">Uncharacterized protein</fullName>
    </submittedName>
</protein>
<feature type="compositionally biased region" description="Basic and acidic residues" evidence="1">
    <location>
        <begin position="243"/>
        <end position="253"/>
    </location>
</feature>
<dbReference type="Proteomes" id="UP001596972">
    <property type="component" value="Unassembled WGS sequence"/>
</dbReference>
<name>A0ABW3EKT7_9ACTN</name>
<dbReference type="RefSeq" id="WP_378296986.1">
    <property type="nucleotide sequence ID" value="NZ_JBHTJA010000008.1"/>
</dbReference>
<evidence type="ECO:0000313" key="2">
    <source>
        <dbReference type="EMBL" id="MFD0900062.1"/>
    </source>
</evidence>
<organism evidence="2 3">
    <name type="scientific">Actinomadura sediminis</name>
    <dbReference type="NCBI Taxonomy" id="1038904"/>
    <lineage>
        <taxon>Bacteria</taxon>
        <taxon>Bacillati</taxon>
        <taxon>Actinomycetota</taxon>
        <taxon>Actinomycetes</taxon>
        <taxon>Streptosporangiales</taxon>
        <taxon>Thermomonosporaceae</taxon>
        <taxon>Actinomadura</taxon>
    </lineage>
</organism>
<evidence type="ECO:0000256" key="1">
    <source>
        <dbReference type="SAM" id="MobiDB-lite"/>
    </source>
</evidence>
<feature type="region of interest" description="Disordered" evidence="1">
    <location>
        <begin position="220"/>
        <end position="271"/>
    </location>
</feature>
<gene>
    <name evidence="2" type="ORF">ACFQ11_06630</name>
</gene>
<dbReference type="EMBL" id="JBHTJA010000008">
    <property type="protein sequence ID" value="MFD0900062.1"/>
    <property type="molecule type" value="Genomic_DNA"/>
</dbReference>
<comment type="caution">
    <text evidence="2">The sequence shown here is derived from an EMBL/GenBank/DDBJ whole genome shotgun (WGS) entry which is preliminary data.</text>
</comment>
<accession>A0ABW3EKT7</accession>
<evidence type="ECO:0000313" key="3">
    <source>
        <dbReference type="Proteomes" id="UP001596972"/>
    </source>
</evidence>
<sequence length="271" mass="29420">MPDRIDAALLALDAYQQHLLPGLTTGHRESRAEAGGLIHGLVHDLLRYAEHNDLDTVDFIDQLVRARTDPDTYAMALPDRFLLNAEVEFRPGRQPNGGPDYRGFIDELKASPTGQNTCTVRVPGLAEPLQARTSDLRPAVPIPLVPTRTTGIVHSATEAEATIIALSIEMLRDHAGSAADPQALADLAELSGTLANWSGTTHATVARHLRRIAWKALHTANDDPRAPSSAELAATAFPDDLADTLRADEEHARQVRPTRPTEPGRPARQHP</sequence>
<reference evidence="3" key="1">
    <citation type="journal article" date="2019" name="Int. J. Syst. Evol. Microbiol.">
        <title>The Global Catalogue of Microorganisms (GCM) 10K type strain sequencing project: providing services to taxonomists for standard genome sequencing and annotation.</title>
        <authorList>
            <consortium name="The Broad Institute Genomics Platform"/>
            <consortium name="The Broad Institute Genome Sequencing Center for Infectious Disease"/>
            <person name="Wu L."/>
            <person name="Ma J."/>
        </authorList>
    </citation>
    <scope>NUCLEOTIDE SEQUENCE [LARGE SCALE GENOMIC DNA]</scope>
    <source>
        <strain evidence="3">JCM 31202</strain>
    </source>
</reference>
<proteinExistence type="predicted"/>
<keyword evidence="3" id="KW-1185">Reference proteome</keyword>